<dbReference type="PANTHER" id="PTHR37031">
    <property type="entry name" value="METALLOPHOSPHATASE BINDING DOMAIN PROTEIN"/>
    <property type="match status" value="1"/>
</dbReference>
<evidence type="ECO:0000313" key="2">
    <source>
        <dbReference type="EMBL" id="PTP38174.1"/>
    </source>
</evidence>
<gene>
    <name evidence="2" type="ORF">CWO07_06650</name>
</gene>
<protein>
    <recommendedName>
        <fullName evidence="4">Alkaline phosphatase family protein</fullName>
    </recommendedName>
</protein>
<evidence type="ECO:0000256" key="1">
    <source>
        <dbReference type="SAM" id="MobiDB-lite"/>
    </source>
</evidence>
<sequence>MILGTVLKPSTTSPLPLLLAGPILRKTTATEVVLWLATSSPLVGRADLYISETEHIRETEHSRETGFSNEKEHSEPKQDQPFYTSSLEEHDSIQIGTHAWVTLIRLQGEFPTNTLLEYDIHTESGSLKELAPHLVYNGKSRVEFKISTSADYILHGSCRNPHHPSKDSLVAADNKIADQSVAERPDMLMMSGDQIYADHVAGPTLDAIQQVIQLLGLVGESLPTDSQIKQINSSDALYSSEYHLYQRHHYLPHHTASESMIDKFFPNRGVPIFSSTDYENHLVTLSEFIAMYLLVWSPTLWQCVNRERLIENNFTQGGRQLTPTEQQQWRNESVIMDEFIAGLPQVQRLFAHIPTYMIFDDHDVTDDWNLTVGWEHAVDHNQFATQVIGNGLAAYWMCQGWGNKPESFDETFIEQAKQLFVDQPRIIKQAHIVEKNKNIEQAHNEAGNAVTIHSVSNIEPDKHQAFIEMLSRFEEWHYTIDTSPKVIVLDTRTRRWRSESRMNKPSGLMDWEALIEFQHQLMNQDKVVIVSAAPMFGVKFIETLQKMATTIGKPLVIDAENWMAHPGSANTLISIFTHTKTPTNFVVLSGDVHYSFAYDIKLRYRRNSPNIYQITCSGIKNQFPASLLKFCDVWDRLLYSPRSVLNYFTKRKRLKIEKRSPDNQTFYRLSNRSAIGELRLDTDGKPQSITTLSGDGKITRFPEPD</sequence>
<dbReference type="InterPro" id="IPR029052">
    <property type="entry name" value="Metallo-depent_PP-like"/>
</dbReference>
<feature type="region of interest" description="Disordered" evidence="1">
    <location>
        <begin position="57"/>
        <end position="82"/>
    </location>
</feature>
<dbReference type="AlphaFoldDB" id="A0A2T5EYF5"/>
<name>A0A2T5EYF5_VIBSP</name>
<evidence type="ECO:0000313" key="3">
    <source>
        <dbReference type="Proteomes" id="UP000244197"/>
    </source>
</evidence>
<dbReference type="SUPFAM" id="SSF56300">
    <property type="entry name" value="Metallo-dependent phosphatases"/>
    <property type="match status" value="1"/>
</dbReference>
<comment type="caution">
    <text evidence="2">The sequence shown here is derived from an EMBL/GenBank/DDBJ whole genome shotgun (WGS) entry which is preliminary data.</text>
</comment>
<dbReference type="InterPro" id="IPR038607">
    <property type="entry name" value="PhoD-like_sf"/>
</dbReference>
<organism evidence="2 3">
    <name type="scientific">Vibrio splendidus</name>
    <dbReference type="NCBI Taxonomy" id="29497"/>
    <lineage>
        <taxon>Bacteria</taxon>
        <taxon>Pseudomonadati</taxon>
        <taxon>Pseudomonadota</taxon>
        <taxon>Gammaproteobacteria</taxon>
        <taxon>Vibrionales</taxon>
        <taxon>Vibrionaceae</taxon>
        <taxon>Vibrio</taxon>
    </lineage>
</organism>
<accession>A0A2T5EYF5</accession>
<feature type="region of interest" description="Disordered" evidence="1">
    <location>
        <begin position="685"/>
        <end position="705"/>
    </location>
</feature>
<feature type="compositionally biased region" description="Basic and acidic residues" evidence="1">
    <location>
        <begin position="57"/>
        <end position="78"/>
    </location>
</feature>
<reference evidence="2 3" key="1">
    <citation type="submission" date="2017-11" db="EMBL/GenBank/DDBJ databases">
        <title>Population delineation of vibrios coincides with oyster pathogenicity.</title>
        <authorList>
            <person name="Bruto M."/>
            <person name="Labreuche Y."/>
            <person name="James A."/>
            <person name="Piel D."/>
            <person name="Chenivesse S."/>
            <person name="Petton B."/>
            <person name="Polz M.F."/>
            <person name="Le Roux F."/>
        </authorList>
    </citation>
    <scope>NUCLEOTIDE SEQUENCE [LARGE SCALE GENOMIC DNA]</scope>
    <source>
        <strain evidence="2 3">FF_144</strain>
    </source>
</reference>
<dbReference type="RefSeq" id="WP_017088196.1">
    <property type="nucleotide sequence ID" value="NZ_PIFK01000010.1"/>
</dbReference>
<dbReference type="Gene3D" id="3.60.21.70">
    <property type="entry name" value="PhoD-like phosphatase"/>
    <property type="match status" value="1"/>
</dbReference>
<dbReference type="EMBL" id="PIFK01000010">
    <property type="protein sequence ID" value="PTP38174.1"/>
    <property type="molecule type" value="Genomic_DNA"/>
</dbReference>
<dbReference type="PANTHER" id="PTHR37031:SF2">
    <property type="entry name" value="PHOD-LIKE PHOSPHATASE METALLOPHOSPHATASE DOMAIN-CONTAINING PROTEIN"/>
    <property type="match status" value="1"/>
</dbReference>
<proteinExistence type="predicted"/>
<dbReference type="Proteomes" id="UP000244197">
    <property type="component" value="Unassembled WGS sequence"/>
</dbReference>
<evidence type="ECO:0008006" key="4">
    <source>
        <dbReference type="Google" id="ProtNLM"/>
    </source>
</evidence>